<accession>A0A0U4IH68</accession>
<proteinExistence type="predicted"/>
<protein>
    <submittedName>
        <fullName evidence="1">Uncharacterized protein</fullName>
    </submittedName>
</protein>
<name>A0A0U4IH68_9CAUD</name>
<dbReference type="GeneID" id="77930771"/>
<dbReference type="RefSeq" id="YP_010654917.1">
    <property type="nucleotide sequence ID" value="NC_070817.1"/>
</dbReference>
<evidence type="ECO:0000313" key="2">
    <source>
        <dbReference type="Proteomes" id="UP000221715"/>
    </source>
</evidence>
<evidence type="ECO:0000313" key="1">
    <source>
        <dbReference type="EMBL" id="ALY07690.1"/>
    </source>
</evidence>
<organism evidence="1 2">
    <name type="scientific">Gordonia phage Howe</name>
    <dbReference type="NCBI Taxonomy" id="1777061"/>
    <lineage>
        <taxon>Viruses</taxon>
        <taxon>Duplodnaviria</taxon>
        <taxon>Heunggongvirae</taxon>
        <taxon>Uroviricota</taxon>
        <taxon>Caudoviricetes</taxon>
        <taxon>Howevirus</taxon>
        <taxon>Howevirus howe</taxon>
    </lineage>
</organism>
<sequence>MTAPAIHPDAIDAALPDFDADVACESGDEECDRPAVWRIRFHGVRRSTDESCGIHTVCMCDHHLNRERTLVEDLLRKYSTGAECRHCGLVVRQVSDILFSVVAL</sequence>
<dbReference type="KEGG" id="vg:77930771"/>
<reference evidence="1 2" key="1">
    <citation type="submission" date="2015-12" db="EMBL/GenBank/DDBJ databases">
        <authorList>
            <person name="Pope W.H."/>
            <person name="Montgomery M.T."/>
            <person name="Garlena R.A."/>
            <person name="Russell D.A."/>
            <person name="Jacobs-Sera D."/>
            <person name="Hendrix R.W."/>
            <person name="Hatfull G.F."/>
        </authorList>
    </citation>
    <scope>NUCLEOTIDE SEQUENCE [LARGE SCALE GENOMIC DNA]</scope>
</reference>
<gene>
    <name evidence="1" type="primary">56</name>
    <name evidence="1" type="ORF">PBI_HOWE_56</name>
</gene>
<keyword evidence="2" id="KW-1185">Reference proteome</keyword>
<dbReference type="Proteomes" id="UP000221715">
    <property type="component" value="Genome"/>
</dbReference>
<dbReference type="EMBL" id="KU252585">
    <property type="protein sequence ID" value="ALY07690.1"/>
    <property type="molecule type" value="Genomic_DNA"/>
</dbReference>